<comment type="caution">
    <text evidence="1">The sequence shown here is derived from an EMBL/GenBank/DDBJ whole genome shotgun (WGS) entry which is preliminary data.</text>
</comment>
<dbReference type="InterPro" id="IPR023214">
    <property type="entry name" value="HAD_sf"/>
</dbReference>
<protein>
    <submittedName>
        <fullName evidence="1">Haloacid dehalogenase-like hydrolase</fullName>
    </submittedName>
</protein>
<dbReference type="SUPFAM" id="SSF56784">
    <property type="entry name" value="HAD-like"/>
    <property type="match status" value="1"/>
</dbReference>
<accession>A0A4R6PXT7</accession>
<dbReference type="EMBL" id="SNXO01000048">
    <property type="protein sequence ID" value="TDP49395.1"/>
    <property type="molecule type" value="Genomic_DNA"/>
</dbReference>
<evidence type="ECO:0000313" key="2">
    <source>
        <dbReference type="Proteomes" id="UP000295500"/>
    </source>
</evidence>
<dbReference type="RefSeq" id="WP_133529216.1">
    <property type="nucleotide sequence ID" value="NZ_CALCQM010000027.1"/>
</dbReference>
<evidence type="ECO:0000313" key="1">
    <source>
        <dbReference type="EMBL" id="TDP49395.1"/>
    </source>
</evidence>
<dbReference type="Proteomes" id="UP000295500">
    <property type="component" value="Unassembled WGS sequence"/>
</dbReference>
<gene>
    <name evidence="1" type="ORF">EV211_1484</name>
</gene>
<dbReference type="AlphaFoldDB" id="A0A4R6PXT7"/>
<proteinExistence type="predicted"/>
<sequence>MSKPVIALMYDFDKTLCTKDMQEYTFIPSVNMEPSDFWGQVGAMAKRTEMDPILAYMYTMLDKARSVHHSIRREDFVSSGKDLELYRGVSTWFDRVNKIGAEQGAVIEHYIISSGLREIIEGSEIKDKFKDIFACEFYYDENGVAVWPKNVVNYTTKTQFLFRINKGIMDITDNAGLNEFKAEDDRRIPFRNMIYVGDGLTDVPCMKLVKINGGYSIAVYKDKKDIAEKLVKDNRVNFVARADYSKASTMEKLVTDIIAKMVAVDKLINR</sequence>
<dbReference type="InterPro" id="IPR036412">
    <property type="entry name" value="HAD-like_sf"/>
</dbReference>
<keyword evidence="1" id="KW-0378">Hydrolase</keyword>
<keyword evidence="2" id="KW-1185">Reference proteome</keyword>
<dbReference type="Gene3D" id="3.40.50.1000">
    <property type="entry name" value="HAD superfamily/HAD-like"/>
    <property type="match status" value="1"/>
</dbReference>
<name>A0A4R6PXT7_9FIRM</name>
<dbReference type="OrthoDB" id="9785423at2"/>
<reference evidence="1 2" key="1">
    <citation type="submission" date="2019-03" db="EMBL/GenBank/DDBJ databases">
        <title>Genomic Encyclopedia of Type Strains, Phase IV (KMG-IV): sequencing the most valuable type-strain genomes for metagenomic binning, comparative biology and taxonomic classification.</title>
        <authorList>
            <person name="Goeker M."/>
        </authorList>
    </citation>
    <scope>NUCLEOTIDE SEQUENCE [LARGE SCALE GENOMIC DNA]</scope>
    <source>
        <strain evidence="1 2">DSM 28287</strain>
    </source>
</reference>
<organism evidence="1 2">
    <name type="scientific">Aminicella lysinilytica</name>
    <dbReference type="NCBI Taxonomy" id="433323"/>
    <lineage>
        <taxon>Bacteria</taxon>
        <taxon>Bacillati</taxon>
        <taxon>Bacillota</taxon>
        <taxon>Clostridia</taxon>
        <taxon>Peptostreptococcales</taxon>
        <taxon>Anaerovoracaceae</taxon>
        <taxon>Aminicella</taxon>
    </lineage>
</organism>
<dbReference type="GO" id="GO:0016787">
    <property type="term" value="F:hydrolase activity"/>
    <property type="evidence" value="ECO:0007669"/>
    <property type="project" value="UniProtKB-KW"/>
</dbReference>